<protein>
    <recommendedName>
        <fullName evidence="3">PAS domain-containing protein</fullName>
    </recommendedName>
</protein>
<feature type="coiled-coil region" evidence="1">
    <location>
        <begin position="10"/>
        <end position="55"/>
    </location>
</feature>
<dbReference type="Gene3D" id="3.30.450.20">
    <property type="entry name" value="PAS domain"/>
    <property type="match status" value="1"/>
</dbReference>
<feature type="non-terminal residue" evidence="2">
    <location>
        <position position="112"/>
    </location>
</feature>
<evidence type="ECO:0000313" key="2">
    <source>
        <dbReference type="EMBL" id="GFD51418.1"/>
    </source>
</evidence>
<dbReference type="EMBL" id="BKCJ011769990">
    <property type="protein sequence ID" value="GFD51418.1"/>
    <property type="molecule type" value="Genomic_DNA"/>
</dbReference>
<evidence type="ECO:0008006" key="3">
    <source>
        <dbReference type="Google" id="ProtNLM"/>
    </source>
</evidence>
<sequence length="112" mass="12810">MIDIERDLRHSQTEEELRVAFEELQVVTEELEVANASLQQTNVALEARVAERTQELWRTSDALRISELAFRTLVEGMPQLAWRCHGEGQWTWSSPQWAAYTGQPAEEALGRG</sequence>
<dbReference type="AlphaFoldDB" id="A0A699X0K9"/>
<keyword evidence="1" id="KW-0175">Coiled coil</keyword>
<evidence type="ECO:0000256" key="1">
    <source>
        <dbReference type="SAM" id="Coils"/>
    </source>
</evidence>
<dbReference type="SUPFAM" id="SSF55785">
    <property type="entry name" value="PYP-like sensor domain (PAS domain)"/>
    <property type="match status" value="1"/>
</dbReference>
<organism evidence="2">
    <name type="scientific">Tanacetum cinerariifolium</name>
    <name type="common">Dalmatian daisy</name>
    <name type="synonym">Chrysanthemum cinerariifolium</name>
    <dbReference type="NCBI Taxonomy" id="118510"/>
    <lineage>
        <taxon>Eukaryota</taxon>
        <taxon>Viridiplantae</taxon>
        <taxon>Streptophyta</taxon>
        <taxon>Embryophyta</taxon>
        <taxon>Tracheophyta</taxon>
        <taxon>Spermatophyta</taxon>
        <taxon>Magnoliopsida</taxon>
        <taxon>eudicotyledons</taxon>
        <taxon>Gunneridae</taxon>
        <taxon>Pentapetalae</taxon>
        <taxon>asterids</taxon>
        <taxon>campanulids</taxon>
        <taxon>Asterales</taxon>
        <taxon>Asteraceae</taxon>
        <taxon>Asteroideae</taxon>
        <taxon>Anthemideae</taxon>
        <taxon>Anthemidinae</taxon>
        <taxon>Tanacetum</taxon>
    </lineage>
</organism>
<dbReference type="InterPro" id="IPR035965">
    <property type="entry name" value="PAS-like_dom_sf"/>
</dbReference>
<name>A0A699X0K9_TANCI</name>
<gene>
    <name evidence="2" type="ORF">Tci_923387</name>
</gene>
<proteinExistence type="predicted"/>
<reference evidence="2" key="1">
    <citation type="journal article" date="2019" name="Sci. Rep.">
        <title>Draft genome of Tanacetum cinerariifolium, the natural source of mosquito coil.</title>
        <authorList>
            <person name="Yamashiro T."/>
            <person name="Shiraishi A."/>
            <person name="Satake H."/>
            <person name="Nakayama K."/>
        </authorList>
    </citation>
    <scope>NUCLEOTIDE SEQUENCE</scope>
</reference>
<comment type="caution">
    <text evidence="2">The sequence shown here is derived from an EMBL/GenBank/DDBJ whole genome shotgun (WGS) entry which is preliminary data.</text>
</comment>
<accession>A0A699X0K9</accession>